<evidence type="ECO:0000313" key="5">
    <source>
        <dbReference type="Proteomes" id="UP000636755"/>
    </source>
</evidence>
<name>A0ABR7HMQ8_9FIRM</name>
<sequence>MNIRRAEEKDIPQIEELLYQVHKVHSDKRPDLFIPGSKKYTTNELKEILADDEKPVYVADNDGVILGYAFCVYQRHCTKSSNYTSLYIDDLCVSENSRGLKIGTRLYEYVLDVAKKNGCHNLTLNVWECNESAKKFYDKCGLKIQKYGMEQVLD</sequence>
<dbReference type="SUPFAM" id="SSF55729">
    <property type="entry name" value="Acyl-CoA N-acyltransferases (Nat)"/>
    <property type="match status" value="1"/>
</dbReference>
<organism evidence="4 5">
    <name type="scientific">Ruminococcus intestinalis</name>
    <dbReference type="NCBI Taxonomy" id="2763066"/>
    <lineage>
        <taxon>Bacteria</taxon>
        <taxon>Bacillati</taxon>
        <taxon>Bacillota</taxon>
        <taxon>Clostridia</taxon>
        <taxon>Eubacteriales</taxon>
        <taxon>Oscillospiraceae</taxon>
        <taxon>Ruminococcus</taxon>
    </lineage>
</organism>
<dbReference type="PROSITE" id="PS51186">
    <property type="entry name" value="GNAT"/>
    <property type="match status" value="1"/>
</dbReference>
<keyword evidence="2" id="KW-0012">Acyltransferase</keyword>
<evidence type="ECO:0000256" key="1">
    <source>
        <dbReference type="ARBA" id="ARBA00022679"/>
    </source>
</evidence>
<gene>
    <name evidence="4" type="ORF">H8R91_09440</name>
</gene>
<dbReference type="InterPro" id="IPR000182">
    <property type="entry name" value="GNAT_dom"/>
</dbReference>
<dbReference type="InterPro" id="IPR051556">
    <property type="entry name" value="N-term/lysine_N-AcTrnsfr"/>
</dbReference>
<protein>
    <submittedName>
        <fullName evidence="4">GNAT family N-acetyltransferase</fullName>
    </submittedName>
</protein>
<feature type="domain" description="N-acetyltransferase" evidence="3">
    <location>
        <begin position="1"/>
        <end position="154"/>
    </location>
</feature>
<dbReference type="CDD" id="cd04301">
    <property type="entry name" value="NAT_SF"/>
    <property type="match status" value="1"/>
</dbReference>
<dbReference type="Gene3D" id="3.40.630.30">
    <property type="match status" value="1"/>
</dbReference>
<dbReference type="RefSeq" id="WP_186935797.1">
    <property type="nucleotide sequence ID" value="NZ_JACOPS010000004.1"/>
</dbReference>
<dbReference type="PANTHER" id="PTHR42919">
    <property type="entry name" value="N-ALPHA-ACETYLTRANSFERASE"/>
    <property type="match status" value="1"/>
</dbReference>
<dbReference type="Proteomes" id="UP000636755">
    <property type="component" value="Unassembled WGS sequence"/>
</dbReference>
<evidence type="ECO:0000313" key="4">
    <source>
        <dbReference type="EMBL" id="MBC5728732.1"/>
    </source>
</evidence>
<dbReference type="EMBL" id="JACOPS010000004">
    <property type="protein sequence ID" value="MBC5728732.1"/>
    <property type="molecule type" value="Genomic_DNA"/>
</dbReference>
<proteinExistence type="predicted"/>
<dbReference type="InterPro" id="IPR016181">
    <property type="entry name" value="Acyl_CoA_acyltransferase"/>
</dbReference>
<keyword evidence="5" id="KW-1185">Reference proteome</keyword>
<keyword evidence="1" id="KW-0808">Transferase</keyword>
<dbReference type="Pfam" id="PF00583">
    <property type="entry name" value="Acetyltransf_1"/>
    <property type="match status" value="1"/>
</dbReference>
<accession>A0ABR7HMQ8</accession>
<reference evidence="4 5" key="1">
    <citation type="submission" date="2020-08" db="EMBL/GenBank/DDBJ databases">
        <title>Genome public.</title>
        <authorList>
            <person name="Liu C."/>
            <person name="Sun Q."/>
        </authorList>
    </citation>
    <scope>NUCLEOTIDE SEQUENCE [LARGE SCALE GENOMIC DNA]</scope>
    <source>
        <strain evidence="4 5">NSJ-71</strain>
    </source>
</reference>
<comment type="caution">
    <text evidence="4">The sequence shown here is derived from an EMBL/GenBank/DDBJ whole genome shotgun (WGS) entry which is preliminary data.</text>
</comment>
<dbReference type="PANTHER" id="PTHR42919:SF8">
    <property type="entry name" value="N-ALPHA-ACETYLTRANSFERASE 50"/>
    <property type="match status" value="1"/>
</dbReference>
<evidence type="ECO:0000256" key="2">
    <source>
        <dbReference type="ARBA" id="ARBA00023315"/>
    </source>
</evidence>
<evidence type="ECO:0000259" key="3">
    <source>
        <dbReference type="PROSITE" id="PS51186"/>
    </source>
</evidence>